<dbReference type="InterPro" id="IPR025646">
    <property type="entry name" value="DUF4350"/>
</dbReference>
<protein>
    <submittedName>
        <fullName evidence="3">DUF4350 domain-containing protein</fullName>
    </submittedName>
</protein>
<keyword evidence="1" id="KW-0812">Transmembrane</keyword>
<proteinExistence type="predicted"/>
<feature type="domain" description="DUF4350" evidence="2">
    <location>
        <begin position="54"/>
        <end position="229"/>
    </location>
</feature>
<keyword evidence="1" id="KW-0472">Membrane</keyword>
<sequence length="403" mass="42807">MTATSTGSPTSTSLTTRQIWTRVRGLLLALVILVLAGIVMALVRSDGRHGHLDPRSPDPRGSRAVAELLQQRGVTTRVVTTLDQATTASGPDTTLLVTAPDLLTERQQKRLRSDMDTATGRTVLLSAGAPSVGTLAPGVSAGTPAPVSALSPQCSMPAADRAGDVDLGGERYTTELPGGDACYPNDDLATLLRINGPAGSDTVLLGSPDILHNERLDKRGNASLALQLLGSRPHLVWYLPSLDDPSAADGSGDRQESPAERGFLELIPSGWLWGTLQLLLAAALAAIWRARRLGPLVTEQLPVTIRASETTEGRARLYHRANARDRAAAVLRTEARTRLARILGVPLTEAHSPESLMPAVSARLATRDRDVGDLLFGQAPADDTAFIQLADHLDALEREVRTS</sequence>
<feature type="transmembrane region" description="Helical" evidence="1">
    <location>
        <begin position="25"/>
        <end position="43"/>
    </location>
</feature>
<gene>
    <name evidence="3" type="ORF">GCM10010393_54260</name>
</gene>
<keyword evidence="1" id="KW-1133">Transmembrane helix</keyword>
<evidence type="ECO:0000313" key="4">
    <source>
        <dbReference type="Proteomes" id="UP001499942"/>
    </source>
</evidence>
<reference evidence="4" key="1">
    <citation type="journal article" date="2019" name="Int. J. Syst. Evol. Microbiol.">
        <title>The Global Catalogue of Microorganisms (GCM) 10K type strain sequencing project: providing services to taxonomists for standard genome sequencing and annotation.</title>
        <authorList>
            <consortium name="The Broad Institute Genomics Platform"/>
            <consortium name="The Broad Institute Genome Sequencing Center for Infectious Disease"/>
            <person name="Wu L."/>
            <person name="Ma J."/>
        </authorList>
    </citation>
    <scope>NUCLEOTIDE SEQUENCE [LARGE SCALE GENOMIC DNA]</scope>
    <source>
        <strain evidence="4">JCM 5062</strain>
    </source>
</reference>
<evidence type="ECO:0000313" key="3">
    <source>
        <dbReference type="EMBL" id="GAA2514212.1"/>
    </source>
</evidence>
<evidence type="ECO:0000259" key="2">
    <source>
        <dbReference type="Pfam" id="PF14258"/>
    </source>
</evidence>
<dbReference type="Pfam" id="PF14258">
    <property type="entry name" value="DUF4350"/>
    <property type="match status" value="1"/>
</dbReference>
<organism evidence="3 4">
    <name type="scientific">Streptomyces gobitricini</name>
    <dbReference type="NCBI Taxonomy" id="68211"/>
    <lineage>
        <taxon>Bacteria</taxon>
        <taxon>Bacillati</taxon>
        <taxon>Actinomycetota</taxon>
        <taxon>Actinomycetes</taxon>
        <taxon>Kitasatosporales</taxon>
        <taxon>Streptomycetaceae</taxon>
        <taxon>Streptomyces</taxon>
    </lineage>
</organism>
<comment type="caution">
    <text evidence="3">The sequence shown here is derived from an EMBL/GenBank/DDBJ whole genome shotgun (WGS) entry which is preliminary data.</text>
</comment>
<keyword evidence="4" id="KW-1185">Reference proteome</keyword>
<dbReference type="RefSeq" id="WP_344366029.1">
    <property type="nucleotide sequence ID" value="NZ_BAAASR010000036.1"/>
</dbReference>
<accession>A0ABP6ABT2</accession>
<dbReference type="EMBL" id="BAAASR010000036">
    <property type="protein sequence ID" value="GAA2514212.1"/>
    <property type="molecule type" value="Genomic_DNA"/>
</dbReference>
<dbReference type="Proteomes" id="UP001499942">
    <property type="component" value="Unassembled WGS sequence"/>
</dbReference>
<name>A0ABP6ABT2_9ACTN</name>
<evidence type="ECO:0000256" key="1">
    <source>
        <dbReference type="SAM" id="Phobius"/>
    </source>
</evidence>